<evidence type="ECO:0000313" key="2">
    <source>
        <dbReference type="EMBL" id="JAD28283.1"/>
    </source>
</evidence>
<sequence length="175" mass="18628">MAAPMHPAPTASREHPIPHPATTPSHPRASWPWSPRSGRYPVGGDGGEIGPGRRVRAVEMRCGRAARAIRFVGGDVVGCGRSRMRRRRPATLAAAQGARVLGFLGLGPSKAAAVAGRLDRRALGDIGNNLAYTHVIDGKRIQMPEGINRPITRSFGAQLLKNAQANAAALNKVRR</sequence>
<dbReference type="AlphaFoldDB" id="A0A0A8YRI3"/>
<organism evidence="2">
    <name type="scientific">Arundo donax</name>
    <name type="common">Giant reed</name>
    <name type="synonym">Donax arundinaceus</name>
    <dbReference type="NCBI Taxonomy" id="35708"/>
    <lineage>
        <taxon>Eukaryota</taxon>
        <taxon>Viridiplantae</taxon>
        <taxon>Streptophyta</taxon>
        <taxon>Embryophyta</taxon>
        <taxon>Tracheophyta</taxon>
        <taxon>Spermatophyta</taxon>
        <taxon>Magnoliopsida</taxon>
        <taxon>Liliopsida</taxon>
        <taxon>Poales</taxon>
        <taxon>Poaceae</taxon>
        <taxon>PACMAD clade</taxon>
        <taxon>Arundinoideae</taxon>
        <taxon>Arundineae</taxon>
        <taxon>Arundo</taxon>
    </lineage>
</organism>
<name>A0A0A8YRI3_ARUDO</name>
<feature type="region of interest" description="Disordered" evidence="1">
    <location>
        <begin position="1"/>
        <end position="52"/>
    </location>
</feature>
<reference evidence="2" key="2">
    <citation type="journal article" date="2015" name="Data Brief">
        <title>Shoot transcriptome of the giant reed, Arundo donax.</title>
        <authorList>
            <person name="Barrero R.A."/>
            <person name="Guerrero F.D."/>
            <person name="Moolhuijzen P."/>
            <person name="Goolsby J.A."/>
            <person name="Tidwell J."/>
            <person name="Bellgard S.E."/>
            <person name="Bellgard M.I."/>
        </authorList>
    </citation>
    <scope>NUCLEOTIDE SEQUENCE</scope>
    <source>
        <tissue evidence="2">Shoot tissue taken approximately 20 cm above the soil surface</tissue>
    </source>
</reference>
<dbReference type="EMBL" id="GBRH01269612">
    <property type="protein sequence ID" value="JAD28283.1"/>
    <property type="molecule type" value="Transcribed_RNA"/>
</dbReference>
<accession>A0A0A8YRI3</accession>
<proteinExistence type="predicted"/>
<feature type="compositionally biased region" description="Gly residues" evidence="1">
    <location>
        <begin position="41"/>
        <end position="50"/>
    </location>
</feature>
<reference evidence="2" key="1">
    <citation type="submission" date="2014-09" db="EMBL/GenBank/DDBJ databases">
        <authorList>
            <person name="Magalhaes I.L.F."/>
            <person name="Oliveira U."/>
            <person name="Santos F.R."/>
            <person name="Vidigal T.H.D.A."/>
            <person name="Brescovit A.D."/>
            <person name="Santos A.J."/>
        </authorList>
    </citation>
    <scope>NUCLEOTIDE SEQUENCE</scope>
    <source>
        <tissue evidence="2">Shoot tissue taken approximately 20 cm above the soil surface</tissue>
    </source>
</reference>
<protein>
    <submittedName>
        <fullName evidence="2">Uncharacterized protein</fullName>
    </submittedName>
</protein>
<evidence type="ECO:0000256" key="1">
    <source>
        <dbReference type="SAM" id="MobiDB-lite"/>
    </source>
</evidence>